<dbReference type="GO" id="GO:0006281">
    <property type="term" value="P:DNA repair"/>
    <property type="evidence" value="ECO:0007669"/>
    <property type="project" value="InterPro"/>
</dbReference>
<evidence type="ECO:0000313" key="8">
    <source>
        <dbReference type="EMBL" id="MBK6299880.1"/>
    </source>
</evidence>
<dbReference type="GO" id="GO:0005524">
    <property type="term" value="F:ATP binding"/>
    <property type="evidence" value="ECO:0007669"/>
    <property type="project" value="InterPro"/>
</dbReference>
<evidence type="ECO:0000256" key="3">
    <source>
        <dbReference type="ARBA" id="ARBA00022598"/>
    </source>
</evidence>
<dbReference type="InterPro" id="IPR012310">
    <property type="entry name" value="DNA_ligase_ATP-dep_cent"/>
</dbReference>
<feature type="domain" description="DNA ligase ATP-dependent C-terminal" evidence="7">
    <location>
        <begin position="208"/>
        <end position="300"/>
    </location>
</feature>
<dbReference type="GO" id="GO:0003910">
    <property type="term" value="F:DNA ligase (ATP) activity"/>
    <property type="evidence" value="ECO:0007669"/>
    <property type="project" value="UniProtKB-EC"/>
</dbReference>
<evidence type="ECO:0000259" key="7">
    <source>
        <dbReference type="Pfam" id="PF04679"/>
    </source>
</evidence>
<feature type="region of interest" description="Disordered" evidence="5">
    <location>
        <begin position="294"/>
        <end position="314"/>
    </location>
</feature>
<dbReference type="PANTHER" id="PTHR45674">
    <property type="entry name" value="DNA LIGASE 1/3 FAMILY MEMBER"/>
    <property type="match status" value="1"/>
</dbReference>
<evidence type="ECO:0000256" key="5">
    <source>
        <dbReference type="SAM" id="MobiDB-lite"/>
    </source>
</evidence>
<evidence type="ECO:0000256" key="2">
    <source>
        <dbReference type="ARBA" id="ARBA00012727"/>
    </source>
</evidence>
<evidence type="ECO:0000313" key="9">
    <source>
        <dbReference type="EMBL" id="MBL0003549.1"/>
    </source>
</evidence>
<organism evidence="8 10">
    <name type="scientific">Candidatus Phosphoribacter hodrii</name>
    <dbReference type="NCBI Taxonomy" id="2953743"/>
    <lineage>
        <taxon>Bacteria</taxon>
        <taxon>Bacillati</taxon>
        <taxon>Actinomycetota</taxon>
        <taxon>Actinomycetes</taxon>
        <taxon>Micrococcales</taxon>
        <taxon>Dermatophilaceae</taxon>
        <taxon>Candidatus Phosphoribacter</taxon>
    </lineage>
</organism>
<protein>
    <recommendedName>
        <fullName evidence="2">DNA ligase (ATP)</fullName>
        <ecNumber evidence="2">6.5.1.1</ecNumber>
    </recommendedName>
</protein>
<name>A0A934X3S1_9MICO</name>
<sequence length="314" mass="34083">MRPMLATPTRRVPTGPEWAHEVKWDGMRILADIHDGQVRLTSRTERDVTVAFPELAGLANEFEDMLLDGEAVVLRDGIPSFAALAERFHVTSPTKAAALAARAPVTLMVFDLLRLYGVDLTGRSWTDRRATLERLELQNPHWTVPPTFTDGQALWEATREQGLEGIVSKRRSGRYAAGARTEDWVKLPHRTSQSVVIGGWRPETDQVGRLGAVLVGVPGVGGLRYLGRVGSGIAGKTARALAADLAPLTSAGSPFVDEVPPEDASGTTWVHPVLVCDVQALGLTDSRRLRQPAYRGLRPDLTPGDIDPAELPDA</sequence>
<dbReference type="Pfam" id="PF01068">
    <property type="entry name" value="DNA_ligase_A_M"/>
    <property type="match status" value="1"/>
</dbReference>
<proteinExistence type="inferred from homology"/>
<dbReference type="InterPro" id="IPR050191">
    <property type="entry name" value="ATP-dep_DNA_ligase"/>
</dbReference>
<dbReference type="CDD" id="cd07971">
    <property type="entry name" value="OBF_DNA_ligase_LigD"/>
    <property type="match status" value="1"/>
</dbReference>
<evidence type="ECO:0000256" key="4">
    <source>
        <dbReference type="ARBA" id="ARBA00034003"/>
    </source>
</evidence>
<dbReference type="SUPFAM" id="SSF56091">
    <property type="entry name" value="DNA ligase/mRNA capping enzyme, catalytic domain"/>
    <property type="match status" value="1"/>
</dbReference>
<evidence type="ECO:0000313" key="10">
    <source>
        <dbReference type="Proteomes" id="UP000718281"/>
    </source>
</evidence>
<dbReference type="Gene3D" id="3.30.470.30">
    <property type="entry name" value="DNA ligase/mRNA capping enzyme"/>
    <property type="match status" value="1"/>
</dbReference>
<gene>
    <name evidence="8" type="primary">ligD</name>
    <name evidence="8" type="ORF">IPF40_02100</name>
    <name evidence="9" type="ORF">IPP00_06040</name>
</gene>
<dbReference type="Gene3D" id="3.30.1490.70">
    <property type="match status" value="1"/>
</dbReference>
<dbReference type="Pfam" id="PF04679">
    <property type="entry name" value="DNA_ligase_A_C"/>
    <property type="match status" value="1"/>
</dbReference>
<dbReference type="Proteomes" id="UP000886632">
    <property type="component" value="Unassembled WGS sequence"/>
</dbReference>
<dbReference type="GO" id="GO:0006310">
    <property type="term" value="P:DNA recombination"/>
    <property type="evidence" value="ECO:0007669"/>
    <property type="project" value="InterPro"/>
</dbReference>
<dbReference type="InterPro" id="IPR012309">
    <property type="entry name" value="DNA_ligase_ATP-dep_C"/>
</dbReference>
<comment type="similarity">
    <text evidence="1">Belongs to the ATP-dependent DNA ligase family.</text>
</comment>
<comment type="catalytic activity">
    <reaction evidence="4">
        <text>ATP + (deoxyribonucleotide)n-3'-hydroxyl + 5'-phospho-(deoxyribonucleotide)m = (deoxyribonucleotide)n+m + AMP + diphosphate.</text>
        <dbReference type="EC" id="6.5.1.1"/>
    </reaction>
</comment>
<dbReference type="EMBL" id="JADKGK010000013">
    <property type="protein sequence ID" value="MBL0003549.1"/>
    <property type="molecule type" value="Genomic_DNA"/>
</dbReference>
<dbReference type="CDD" id="cd07906">
    <property type="entry name" value="Adenylation_DNA_ligase_LigD_LigC"/>
    <property type="match status" value="1"/>
</dbReference>
<evidence type="ECO:0000259" key="6">
    <source>
        <dbReference type="Pfam" id="PF01068"/>
    </source>
</evidence>
<dbReference type="SUPFAM" id="SSF50249">
    <property type="entry name" value="Nucleic acid-binding proteins"/>
    <property type="match status" value="1"/>
</dbReference>
<feature type="domain" description="ATP-dependent DNA ligase family profile" evidence="6">
    <location>
        <begin position="3"/>
        <end position="187"/>
    </location>
</feature>
<dbReference type="InterPro" id="IPR014146">
    <property type="entry name" value="LigD_ligase_dom"/>
</dbReference>
<dbReference type="Gene3D" id="2.40.50.140">
    <property type="entry name" value="Nucleic acid-binding proteins"/>
    <property type="match status" value="1"/>
</dbReference>
<accession>A0A934X3S1</accession>
<dbReference type="EMBL" id="JADIXZ010000001">
    <property type="protein sequence ID" value="MBK6299880.1"/>
    <property type="molecule type" value="Genomic_DNA"/>
</dbReference>
<dbReference type="InterPro" id="IPR012340">
    <property type="entry name" value="NA-bd_OB-fold"/>
</dbReference>
<dbReference type="Proteomes" id="UP000718281">
    <property type="component" value="Unassembled WGS sequence"/>
</dbReference>
<keyword evidence="3 8" id="KW-0436">Ligase</keyword>
<dbReference type="AlphaFoldDB" id="A0A934X3S1"/>
<comment type="caution">
    <text evidence="8">The sequence shown here is derived from an EMBL/GenBank/DDBJ whole genome shotgun (WGS) entry which is preliminary data.</text>
</comment>
<dbReference type="PANTHER" id="PTHR45674:SF4">
    <property type="entry name" value="DNA LIGASE 1"/>
    <property type="match status" value="1"/>
</dbReference>
<dbReference type="NCBIfam" id="TIGR02779">
    <property type="entry name" value="NHEJ_ligase_lig"/>
    <property type="match status" value="1"/>
</dbReference>
<evidence type="ECO:0000256" key="1">
    <source>
        <dbReference type="ARBA" id="ARBA00007572"/>
    </source>
</evidence>
<reference evidence="8 10" key="1">
    <citation type="submission" date="2020-10" db="EMBL/GenBank/DDBJ databases">
        <title>Connecting structure to function with the recovery of over 1000 high-quality activated sludge metagenome-assembled genomes encoding full-length rRNA genes using long-read sequencing.</title>
        <authorList>
            <person name="Singleton C.M."/>
            <person name="Petriglieri F."/>
            <person name="Kristensen J.M."/>
            <person name="Kirkegaard R.H."/>
            <person name="Michaelsen T.Y."/>
            <person name="Andersen M.H."/>
            <person name="Karst S.M."/>
            <person name="Dueholm M.S."/>
            <person name="Nielsen P.H."/>
            <person name="Albertsen M."/>
        </authorList>
    </citation>
    <scope>NUCLEOTIDE SEQUENCE [LARGE SCALE GENOMIC DNA]</scope>
    <source>
        <strain evidence="8">AalE_18-Q3-R2-46_BAT3C.188</strain>
        <strain evidence="9">Ribe_18-Q3-R11-54_MAXAC.001</strain>
    </source>
</reference>
<dbReference type="EC" id="6.5.1.1" evidence="2"/>